<dbReference type="Pfam" id="PF00497">
    <property type="entry name" value="SBP_bac_3"/>
    <property type="match status" value="1"/>
</dbReference>
<dbReference type="RefSeq" id="WP_101343055.1">
    <property type="nucleotide sequence ID" value="NZ_PJAI02000023.1"/>
</dbReference>
<evidence type="ECO:0000313" key="4">
    <source>
        <dbReference type="EMBL" id="TYK64510.1"/>
    </source>
</evidence>
<proteinExistence type="inferred from homology"/>
<name>A0ABY3MTJ8_9GAMM</name>
<dbReference type="PANTHER" id="PTHR35936">
    <property type="entry name" value="MEMBRANE-BOUND LYTIC MUREIN TRANSGLYCOSYLASE F"/>
    <property type="match status" value="1"/>
</dbReference>
<evidence type="ECO:0000259" key="3">
    <source>
        <dbReference type="Pfam" id="PF00497"/>
    </source>
</evidence>
<keyword evidence="2" id="KW-0732">Signal</keyword>
<dbReference type="SUPFAM" id="SSF53850">
    <property type="entry name" value="Periplasmic binding protein-like II"/>
    <property type="match status" value="1"/>
</dbReference>
<dbReference type="EMBL" id="PJAI02000023">
    <property type="protein sequence ID" value="TYK64510.1"/>
    <property type="molecule type" value="Genomic_DNA"/>
</dbReference>
<accession>A0ABY3MTJ8</accession>
<reference evidence="4 5" key="1">
    <citation type="submission" date="2019-08" db="EMBL/GenBank/DDBJ databases">
        <title>Microbe sample from Colwellia echini.</title>
        <authorList>
            <person name="Christiansen L."/>
            <person name="Pathiraja D."/>
            <person name="Schultz-Johansen M."/>
            <person name="Choi I.-G."/>
            <person name="Stougaard P."/>
        </authorList>
    </citation>
    <scope>NUCLEOTIDE SEQUENCE [LARGE SCALE GENOMIC DNA]</scope>
    <source>
        <strain evidence="4 5">A3</strain>
    </source>
</reference>
<dbReference type="Gene3D" id="3.40.190.10">
    <property type="entry name" value="Periplasmic binding protein-like II"/>
    <property type="match status" value="2"/>
</dbReference>
<feature type="domain" description="Solute-binding protein family 3/N-terminal" evidence="3">
    <location>
        <begin position="40"/>
        <end position="188"/>
    </location>
</feature>
<dbReference type="InterPro" id="IPR001638">
    <property type="entry name" value="Solute-binding_3/MltF_N"/>
</dbReference>
<protein>
    <submittedName>
        <fullName evidence="4">Transporter substrate-binding domain-containing protein</fullName>
    </submittedName>
</protein>
<evidence type="ECO:0000313" key="5">
    <source>
        <dbReference type="Proteomes" id="UP000815846"/>
    </source>
</evidence>
<dbReference type="Proteomes" id="UP000815846">
    <property type="component" value="Unassembled WGS sequence"/>
</dbReference>
<dbReference type="PANTHER" id="PTHR35936:SF25">
    <property type="entry name" value="ABC TRANSPORTER SUBSTRATE-BINDING PROTEIN"/>
    <property type="match status" value="1"/>
</dbReference>
<evidence type="ECO:0000256" key="1">
    <source>
        <dbReference type="ARBA" id="ARBA00010333"/>
    </source>
</evidence>
<evidence type="ECO:0000256" key="2">
    <source>
        <dbReference type="ARBA" id="ARBA00022729"/>
    </source>
</evidence>
<organism evidence="4 5">
    <name type="scientific">Colwellia echini</name>
    <dbReference type="NCBI Taxonomy" id="1982103"/>
    <lineage>
        <taxon>Bacteria</taxon>
        <taxon>Pseudomonadati</taxon>
        <taxon>Pseudomonadota</taxon>
        <taxon>Gammaproteobacteria</taxon>
        <taxon>Alteromonadales</taxon>
        <taxon>Colwelliaceae</taxon>
        <taxon>Colwellia</taxon>
    </lineage>
</organism>
<keyword evidence="5" id="KW-1185">Reference proteome</keyword>
<comment type="caution">
    <text evidence="4">The sequence shown here is derived from an EMBL/GenBank/DDBJ whole genome shotgun (WGS) entry which is preliminary data.</text>
</comment>
<gene>
    <name evidence="4" type="ORF">CWS31_015175</name>
</gene>
<comment type="similarity">
    <text evidence="1">Belongs to the bacterial solute-binding protein 3 family.</text>
</comment>
<sequence>MKNITTTSLLFIRALTLGLLLGLTTQLCWAKPVSVATSQWAPYINDENQPLGTAANILKQVLSQNQLTIDWRYQNYDLAFELVTKGKQQAAFPYFKTTERETRVLFSEPVFSVTSHIYYNRQRESKLDLTQLKQYKFGRVSGYSYGETIDAYLTDAIIYASEKEALESLFRNDIDFLPMTQSVMNSLLNKEYLDQALLIKQIDKIEGHDTLHVIAPDTLDGKALIIEINDLLAQVKGIKSLELQPLERFKPKDIARLITAEGYPAIVGQSSLAEITDYYTLPQGTRVLILNWSDKILLPSTTDRLYKSMIDLSHVVVLNGPHVGKELYIKNMHLEIQ</sequence>